<name>A0ABW5R9X2_9BACL</name>
<dbReference type="PRINTS" id="PR01035">
    <property type="entry name" value="TCRTETA"/>
</dbReference>
<keyword evidence="10" id="KW-1185">Reference proteome</keyword>
<dbReference type="Proteomes" id="UP001597497">
    <property type="component" value="Unassembled WGS sequence"/>
</dbReference>
<dbReference type="CDD" id="cd17474">
    <property type="entry name" value="MFS_YfmO_like"/>
    <property type="match status" value="1"/>
</dbReference>
<reference evidence="10" key="1">
    <citation type="journal article" date="2019" name="Int. J. Syst. Evol. Microbiol.">
        <title>The Global Catalogue of Microorganisms (GCM) 10K type strain sequencing project: providing services to taxonomists for standard genome sequencing and annotation.</title>
        <authorList>
            <consortium name="The Broad Institute Genomics Platform"/>
            <consortium name="The Broad Institute Genome Sequencing Center for Infectious Disease"/>
            <person name="Wu L."/>
            <person name="Ma J."/>
        </authorList>
    </citation>
    <scope>NUCLEOTIDE SEQUENCE [LARGE SCALE GENOMIC DNA]</scope>
    <source>
        <strain evidence="10">KCTC 33676</strain>
    </source>
</reference>
<evidence type="ECO:0000256" key="4">
    <source>
        <dbReference type="ARBA" id="ARBA00022692"/>
    </source>
</evidence>
<keyword evidence="4 7" id="KW-0812">Transmembrane</keyword>
<proteinExistence type="predicted"/>
<keyword evidence="5 7" id="KW-1133">Transmembrane helix</keyword>
<dbReference type="PANTHER" id="PTHR43124:SF3">
    <property type="entry name" value="CHLORAMPHENICOL EFFLUX PUMP RV0191"/>
    <property type="match status" value="1"/>
</dbReference>
<comment type="caution">
    <text evidence="9">The sequence shown here is derived from an EMBL/GenBank/DDBJ whole genome shotgun (WGS) entry which is preliminary data.</text>
</comment>
<dbReference type="PANTHER" id="PTHR43124">
    <property type="entry name" value="PURINE EFFLUX PUMP PBUE"/>
    <property type="match status" value="1"/>
</dbReference>
<keyword evidence="6 7" id="KW-0472">Membrane</keyword>
<organism evidence="9 10">
    <name type="scientific">Marinicrinis sediminis</name>
    <dbReference type="NCBI Taxonomy" id="1652465"/>
    <lineage>
        <taxon>Bacteria</taxon>
        <taxon>Bacillati</taxon>
        <taxon>Bacillota</taxon>
        <taxon>Bacilli</taxon>
        <taxon>Bacillales</taxon>
        <taxon>Paenibacillaceae</taxon>
    </lineage>
</organism>
<evidence type="ECO:0000256" key="6">
    <source>
        <dbReference type="ARBA" id="ARBA00023136"/>
    </source>
</evidence>
<evidence type="ECO:0000256" key="1">
    <source>
        <dbReference type="ARBA" id="ARBA00004651"/>
    </source>
</evidence>
<accession>A0ABW5R9X2</accession>
<dbReference type="EMBL" id="JBHUMM010000016">
    <property type="protein sequence ID" value="MFD2671851.1"/>
    <property type="molecule type" value="Genomic_DNA"/>
</dbReference>
<dbReference type="InterPro" id="IPR020846">
    <property type="entry name" value="MFS_dom"/>
</dbReference>
<feature type="domain" description="Major facilitator superfamily (MFS) profile" evidence="8">
    <location>
        <begin position="48"/>
        <end position="435"/>
    </location>
</feature>
<dbReference type="PROSITE" id="PS50850">
    <property type="entry name" value="MFS"/>
    <property type="match status" value="1"/>
</dbReference>
<sequence length="440" mass="47439">MSRSQSRRRSIFITPAEDHAPFAERTQSKEGHSGSSTGEGNTNGSFLQFAAIASVPLVLVLGNSMIIPVLPQLKKELQITQFQTSLVITLFSVCAGLFIPVLGYLSDRYSRKAVMIPCLIVYGLAGILAGFGAVWKSYWVLITARALQGLGAAGTAPIAMALVGDLFKGGTESKALGLTEASNGAGKVLSPIIGSLLALLVWYAAFFAFPVFCLIALISVITLIHEPPRNGERQRLGTYIGNVKEVLKQKGRWLITSFFAGSLALFVIFGVLFYLSDILESKPYSITGVRKGFVLAIPLMGMVTTSYLTGSIIKKNGLLMRWLMNIGLALSSLALVLTIFFFSNLYLFIALLTLSSIGTGLLLPCLNTLITGSVQKNERGMITSLYSSLRFLGVAAGPPIFGWLMTISDRVVFLTVSALSFLALTLVFFLIKPDKHLSDA</sequence>
<evidence type="ECO:0000256" key="7">
    <source>
        <dbReference type="SAM" id="Phobius"/>
    </source>
</evidence>
<comment type="subcellular location">
    <subcellularLocation>
        <location evidence="1">Cell membrane</location>
        <topology evidence="1">Multi-pass membrane protein</topology>
    </subcellularLocation>
</comment>
<feature type="transmembrane region" description="Helical" evidence="7">
    <location>
        <begin position="46"/>
        <end position="70"/>
    </location>
</feature>
<keyword evidence="2" id="KW-0813">Transport</keyword>
<feature type="transmembrane region" description="Helical" evidence="7">
    <location>
        <begin position="382"/>
        <end position="405"/>
    </location>
</feature>
<protein>
    <submittedName>
        <fullName evidence="9">MFS transporter</fullName>
    </submittedName>
</protein>
<feature type="transmembrane region" description="Helical" evidence="7">
    <location>
        <begin position="253"/>
        <end position="273"/>
    </location>
</feature>
<dbReference type="Pfam" id="PF07690">
    <property type="entry name" value="MFS_1"/>
    <property type="match status" value="1"/>
</dbReference>
<feature type="transmembrane region" description="Helical" evidence="7">
    <location>
        <begin position="200"/>
        <end position="224"/>
    </location>
</feature>
<feature type="transmembrane region" description="Helical" evidence="7">
    <location>
        <begin position="293"/>
        <end position="310"/>
    </location>
</feature>
<feature type="transmembrane region" description="Helical" evidence="7">
    <location>
        <begin position="348"/>
        <end position="370"/>
    </location>
</feature>
<dbReference type="InterPro" id="IPR036259">
    <property type="entry name" value="MFS_trans_sf"/>
</dbReference>
<feature type="transmembrane region" description="Helical" evidence="7">
    <location>
        <begin position="322"/>
        <end position="342"/>
    </location>
</feature>
<evidence type="ECO:0000256" key="5">
    <source>
        <dbReference type="ARBA" id="ARBA00022989"/>
    </source>
</evidence>
<dbReference type="SUPFAM" id="SSF103473">
    <property type="entry name" value="MFS general substrate transporter"/>
    <property type="match status" value="1"/>
</dbReference>
<dbReference type="RefSeq" id="WP_379929325.1">
    <property type="nucleotide sequence ID" value="NZ_JBHUMM010000016.1"/>
</dbReference>
<feature type="transmembrane region" description="Helical" evidence="7">
    <location>
        <begin position="82"/>
        <end position="102"/>
    </location>
</feature>
<keyword evidence="3" id="KW-1003">Cell membrane</keyword>
<feature type="transmembrane region" description="Helical" evidence="7">
    <location>
        <begin position="411"/>
        <end position="431"/>
    </location>
</feature>
<evidence type="ECO:0000256" key="2">
    <source>
        <dbReference type="ARBA" id="ARBA00022448"/>
    </source>
</evidence>
<dbReference type="InterPro" id="IPR001958">
    <property type="entry name" value="Tet-R_TetA/multi-R_MdtG-like"/>
</dbReference>
<dbReference type="Gene3D" id="1.20.1250.20">
    <property type="entry name" value="MFS general substrate transporter like domains"/>
    <property type="match status" value="1"/>
</dbReference>
<evidence type="ECO:0000313" key="10">
    <source>
        <dbReference type="Proteomes" id="UP001597497"/>
    </source>
</evidence>
<dbReference type="InterPro" id="IPR011701">
    <property type="entry name" value="MFS"/>
</dbReference>
<evidence type="ECO:0000256" key="3">
    <source>
        <dbReference type="ARBA" id="ARBA00022475"/>
    </source>
</evidence>
<gene>
    <name evidence="9" type="ORF">ACFSUC_09545</name>
</gene>
<feature type="transmembrane region" description="Helical" evidence="7">
    <location>
        <begin position="114"/>
        <end position="135"/>
    </location>
</feature>
<evidence type="ECO:0000313" key="9">
    <source>
        <dbReference type="EMBL" id="MFD2671851.1"/>
    </source>
</evidence>
<evidence type="ECO:0000259" key="8">
    <source>
        <dbReference type="PROSITE" id="PS50850"/>
    </source>
</evidence>
<dbReference type="InterPro" id="IPR050189">
    <property type="entry name" value="MFS_Efflux_Transporters"/>
</dbReference>